<comment type="caution">
    <text evidence="2">The sequence shown here is derived from an EMBL/GenBank/DDBJ whole genome shotgun (WGS) entry which is preliminary data.</text>
</comment>
<dbReference type="Proteomes" id="UP000287917">
    <property type="component" value="Unassembled WGS sequence"/>
</dbReference>
<feature type="transmembrane region" description="Helical" evidence="1">
    <location>
        <begin position="5"/>
        <end position="21"/>
    </location>
</feature>
<dbReference type="PANTHER" id="PTHR35335">
    <property type="entry name" value="UPF0716 PROTEIN FXSA"/>
    <property type="match status" value="1"/>
</dbReference>
<keyword evidence="1" id="KW-0472">Membrane</keyword>
<accession>A0A432G9I4</accession>
<protein>
    <submittedName>
        <fullName evidence="2">Membrane protein FxsA</fullName>
    </submittedName>
</protein>
<dbReference type="PANTHER" id="PTHR35335:SF1">
    <property type="entry name" value="UPF0716 PROTEIN FXSA"/>
    <property type="match status" value="1"/>
</dbReference>
<dbReference type="AlphaFoldDB" id="A0A432G9I4"/>
<dbReference type="Proteomes" id="UP000287176">
    <property type="component" value="Unassembled WGS sequence"/>
</dbReference>
<dbReference type="EMBL" id="QNZH01000150">
    <property type="protein sequence ID" value="RTZ90076.1"/>
    <property type="molecule type" value="Genomic_DNA"/>
</dbReference>
<dbReference type="Proteomes" id="UP000286732">
    <property type="component" value="Unassembled WGS sequence"/>
</dbReference>
<dbReference type="EMBL" id="QNZL01000023">
    <property type="protein sequence ID" value="RTZ81571.1"/>
    <property type="molecule type" value="Genomic_DNA"/>
</dbReference>
<dbReference type="Proteomes" id="UP000288322">
    <property type="component" value="Unassembled WGS sequence"/>
</dbReference>
<evidence type="ECO:0000313" key="5">
    <source>
        <dbReference type="EMBL" id="RTZ87270.1"/>
    </source>
</evidence>
<proteinExistence type="predicted"/>
<sequence>MLLKLFLAFTIIPIFEIYLLIKIGTVFGALTSIALVIFTGFLGAYLARIQGLQTLFRIQESLREGRMPSGELLDALLIGVAGLVLLTPGFLTDTIGFILLVPSSRNAIKSWLRRQIEARYSRTRPEDVIIEQE</sequence>
<evidence type="ECO:0000313" key="2">
    <source>
        <dbReference type="EMBL" id="RTZ80151.1"/>
    </source>
</evidence>
<dbReference type="NCBIfam" id="NF008528">
    <property type="entry name" value="PRK11463.1-2"/>
    <property type="match status" value="1"/>
</dbReference>
<keyword evidence="1" id="KW-0812">Transmembrane</keyword>
<keyword evidence="1" id="KW-1133">Transmembrane helix</keyword>
<gene>
    <name evidence="7" type="ORF">DSY93_05435</name>
    <name evidence="4" type="ORF">DSY94_09085</name>
    <name evidence="5" type="ORF">DSY95_02385</name>
    <name evidence="6" type="ORF">DSY96_00975</name>
    <name evidence="3" type="ORF">DSY97_00805</name>
    <name evidence="2" type="ORF">DSY98_04740</name>
</gene>
<dbReference type="Proteomes" id="UP000287719">
    <property type="component" value="Unassembled WGS sequence"/>
</dbReference>
<evidence type="ECO:0000313" key="6">
    <source>
        <dbReference type="EMBL" id="RTZ87476.1"/>
    </source>
</evidence>
<evidence type="ECO:0000313" key="8">
    <source>
        <dbReference type="Proteomes" id="UP000286732"/>
    </source>
</evidence>
<dbReference type="GO" id="GO:0016020">
    <property type="term" value="C:membrane"/>
    <property type="evidence" value="ECO:0007669"/>
    <property type="project" value="InterPro"/>
</dbReference>
<dbReference type="EMBL" id="QNZI01000233">
    <property type="protein sequence ID" value="RTZ83086.1"/>
    <property type="molecule type" value="Genomic_DNA"/>
</dbReference>
<evidence type="ECO:0000313" key="7">
    <source>
        <dbReference type="EMBL" id="RTZ90076.1"/>
    </source>
</evidence>
<name>A0A432G9I4_9DELT</name>
<dbReference type="Pfam" id="PF04186">
    <property type="entry name" value="FxsA"/>
    <property type="match status" value="1"/>
</dbReference>
<feature type="transmembrane region" description="Helical" evidence="1">
    <location>
        <begin position="27"/>
        <end position="47"/>
    </location>
</feature>
<dbReference type="EMBL" id="QNZJ01000101">
    <property type="protein sequence ID" value="RTZ87270.1"/>
    <property type="molecule type" value="Genomic_DNA"/>
</dbReference>
<reference evidence="8 9" key="1">
    <citation type="submission" date="2018-06" db="EMBL/GenBank/DDBJ databases">
        <title>Combined omics and stable isotope probing to characterize newly discovered Mariana Back-Arc vent microbial communities.</title>
        <authorList>
            <person name="Trembath-Reichert E."/>
            <person name="Huber J.A."/>
        </authorList>
    </citation>
    <scope>NUCLEOTIDE SEQUENCE [LARGE SCALE GENOMIC DNA]</scope>
    <source>
        <strain evidence="7">MAG 151</strain>
        <strain evidence="4">MAG 24</strain>
        <strain evidence="5">MAG 54</strain>
        <strain evidence="6">MAG 58</strain>
        <strain evidence="3">MAG 63_1</strain>
        <strain evidence="2">MAG 63_2</strain>
    </source>
</reference>
<dbReference type="Proteomes" id="UP000286801">
    <property type="component" value="Unassembled WGS sequence"/>
</dbReference>
<organism evidence="2 8">
    <name type="scientific">SAR324 cluster bacterium</name>
    <dbReference type="NCBI Taxonomy" id="2024889"/>
    <lineage>
        <taxon>Bacteria</taxon>
        <taxon>Deltaproteobacteria</taxon>
        <taxon>SAR324 cluster</taxon>
    </lineage>
</organism>
<dbReference type="EMBL" id="QNZK01000036">
    <property type="protein sequence ID" value="RTZ87476.1"/>
    <property type="molecule type" value="Genomic_DNA"/>
</dbReference>
<evidence type="ECO:0000313" key="4">
    <source>
        <dbReference type="EMBL" id="RTZ83086.1"/>
    </source>
</evidence>
<evidence type="ECO:0000313" key="9">
    <source>
        <dbReference type="Proteomes" id="UP000286801"/>
    </source>
</evidence>
<feature type="transmembrane region" description="Helical" evidence="1">
    <location>
        <begin position="72"/>
        <end position="91"/>
    </location>
</feature>
<evidence type="ECO:0000256" key="1">
    <source>
        <dbReference type="SAM" id="Phobius"/>
    </source>
</evidence>
<dbReference type="InterPro" id="IPR007313">
    <property type="entry name" value="FxsA"/>
</dbReference>
<evidence type="ECO:0000313" key="3">
    <source>
        <dbReference type="EMBL" id="RTZ81571.1"/>
    </source>
</evidence>
<dbReference type="EMBL" id="QNZM01000183">
    <property type="protein sequence ID" value="RTZ80151.1"/>
    <property type="molecule type" value="Genomic_DNA"/>
</dbReference>